<dbReference type="EMBL" id="AACS02000001">
    <property type="protein sequence ID" value="EAU93583.2"/>
    <property type="molecule type" value="Genomic_DNA"/>
</dbReference>
<evidence type="ECO:0000256" key="4">
    <source>
        <dbReference type="ARBA" id="ARBA00010617"/>
    </source>
</evidence>
<dbReference type="InterPro" id="IPR050121">
    <property type="entry name" value="Cytochrome_P450_monoxygenase"/>
</dbReference>
<dbReference type="VEuPathDB" id="FungiDB:CC1G_02813"/>
<evidence type="ECO:0000256" key="1">
    <source>
        <dbReference type="ARBA" id="ARBA00001971"/>
    </source>
</evidence>
<evidence type="ECO:0000256" key="11">
    <source>
        <dbReference type="ARBA" id="ARBA00023033"/>
    </source>
</evidence>
<gene>
    <name evidence="15" type="ORF">CC1G_02813</name>
</gene>
<dbReference type="PANTHER" id="PTHR24305">
    <property type="entry name" value="CYTOCHROME P450"/>
    <property type="match status" value="1"/>
</dbReference>
<dbReference type="eggNOG" id="KOG0157">
    <property type="taxonomic scope" value="Eukaryota"/>
</dbReference>
<keyword evidence="5 13" id="KW-0349">Heme</keyword>
<keyword evidence="6" id="KW-0812">Transmembrane</keyword>
<protein>
    <recommendedName>
        <fullName evidence="17">Cytochrome P450</fullName>
    </recommendedName>
</protein>
<accession>A8N044</accession>
<evidence type="ECO:0000256" key="3">
    <source>
        <dbReference type="ARBA" id="ARBA00004721"/>
    </source>
</evidence>
<evidence type="ECO:0000256" key="10">
    <source>
        <dbReference type="ARBA" id="ARBA00023004"/>
    </source>
</evidence>
<organism evidence="15 16">
    <name type="scientific">Coprinopsis cinerea (strain Okayama-7 / 130 / ATCC MYA-4618 / FGSC 9003)</name>
    <name type="common">Inky cap fungus</name>
    <name type="synonym">Hormographiella aspergillata</name>
    <dbReference type="NCBI Taxonomy" id="240176"/>
    <lineage>
        <taxon>Eukaryota</taxon>
        <taxon>Fungi</taxon>
        <taxon>Dikarya</taxon>
        <taxon>Basidiomycota</taxon>
        <taxon>Agaricomycotina</taxon>
        <taxon>Agaricomycetes</taxon>
        <taxon>Agaricomycetidae</taxon>
        <taxon>Agaricales</taxon>
        <taxon>Agaricineae</taxon>
        <taxon>Psathyrellaceae</taxon>
        <taxon>Coprinopsis</taxon>
    </lineage>
</organism>
<dbReference type="KEGG" id="cci:CC1G_02813"/>
<dbReference type="PRINTS" id="PR00385">
    <property type="entry name" value="P450"/>
</dbReference>
<comment type="subcellular location">
    <subcellularLocation>
        <location evidence="2">Membrane</location>
    </subcellularLocation>
</comment>
<dbReference type="Proteomes" id="UP000001861">
    <property type="component" value="Unassembled WGS sequence"/>
</dbReference>
<keyword evidence="10 13" id="KW-0408">Iron</keyword>
<dbReference type="HOGENOM" id="CLU_001570_5_11_1"/>
<dbReference type="GeneID" id="6004662"/>
<evidence type="ECO:0000256" key="2">
    <source>
        <dbReference type="ARBA" id="ARBA00004370"/>
    </source>
</evidence>
<evidence type="ECO:0000256" key="5">
    <source>
        <dbReference type="ARBA" id="ARBA00022617"/>
    </source>
</evidence>
<evidence type="ECO:0000256" key="9">
    <source>
        <dbReference type="ARBA" id="ARBA00023002"/>
    </source>
</evidence>
<comment type="caution">
    <text evidence="15">The sequence shown here is derived from an EMBL/GenBank/DDBJ whole genome shotgun (WGS) entry which is preliminary data.</text>
</comment>
<dbReference type="GO" id="GO:0016705">
    <property type="term" value="F:oxidoreductase activity, acting on paired donors, with incorporation or reduction of molecular oxygen"/>
    <property type="evidence" value="ECO:0007669"/>
    <property type="project" value="InterPro"/>
</dbReference>
<evidence type="ECO:0000256" key="6">
    <source>
        <dbReference type="ARBA" id="ARBA00022692"/>
    </source>
</evidence>
<dbReference type="Gene3D" id="1.10.630.10">
    <property type="entry name" value="Cytochrome P450"/>
    <property type="match status" value="1"/>
</dbReference>
<dbReference type="GO" id="GO:0020037">
    <property type="term" value="F:heme binding"/>
    <property type="evidence" value="ECO:0007669"/>
    <property type="project" value="InterPro"/>
</dbReference>
<dbReference type="PANTHER" id="PTHR24305:SF166">
    <property type="entry name" value="CYTOCHROME P450 12A4, MITOCHONDRIAL-RELATED"/>
    <property type="match status" value="1"/>
</dbReference>
<proteinExistence type="inferred from homology"/>
<dbReference type="InParanoid" id="A8N044"/>
<keyword evidence="9" id="KW-0560">Oxidoreductase</keyword>
<feature type="coiled-coil region" evidence="14">
    <location>
        <begin position="151"/>
        <end position="178"/>
    </location>
</feature>
<evidence type="ECO:0000313" key="16">
    <source>
        <dbReference type="Proteomes" id="UP000001861"/>
    </source>
</evidence>
<dbReference type="InterPro" id="IPR036396">
    <property type="entry name" value="Cyt_P450_sf"/>
</dbReference>
<dbReference type="OrthoDB" id="1470350at2759"/>
<dbReference type="GO" id="GO:0005506">
    <property type="term" value="F:iron ion binding"/>
    <property type="evidence" value="ECO:0007669"/>
    <property type="project" value="InterPro"/>
</dbReference>
<dbReference type="RefSeq" id="XP_001828232.2">
    <property type="nucleotide sequence ID" value="XM_001828180.2"/>
</dbReference>
<evidence type="ECO:0000256" key="14">
    <source>
        <dbReference type="SAM" id="Coils"/>
    </source>
</evidence>
<evidence type="ECO:0000313" key="15">
    <source>
        <dbReference type="EMBL" id="EAU93583.2"/>
    </source>
</evidence>
<keyword evidence="14" id="KW-0175">Coiled coil</keyword>
<feature type="binding site" description="axial binding residue" evidence="13">
    <location>
        <position position="503"/>
    </location>
    <ligand>
        <name>heme</name>
        <dbReference type="ChEBI" id="CHEBI:30413"/>
    </ligand>
    <ligandPart>
        <name>Fe</name>
        <dbReference type="ChEBI" id="CHEBI:18248"/>
    </ligandPart>
</feature>
<evidence type="ECO:0000256" key="12">
    <source>
        <dbReference type="ARBA" id="ARBA00023136"/>
    </source>
</evidence>
<name>A8N044_COPC7</name>
<keyword evidence="11" id="KW-0503">Monooxygenase</keyword>
<keyword evidence="12" id="KW-0472">Membrane</keyword>
<dbReference type="InterPro" id="IPR002403">
    <property type="entry name" value="Cyt_P450_E_grp-IV"/>
</dbReference>
<comment type="cofactor">
    <cofactor evidence="1 13">
        <name>heme</name>
        <dbReference type="ChEBI" id="CHEBI:30413"/>
    </cofactor>
</comment>
<evidence type="ECO:0008006" key="17">
    <source>
        <dbReference type="Google" id="ProtNLM"/>
    </source>
</evidence>
<dbReference type="PRINTS" id="PR00465">
    <property type="entry name" value="EP450IV"/>
</dbReference>
<keyword evidence="16" id="KW-1185">Reference proteome</keyword>
<dbReference type="OMA" id="YYKAAWQ"/>
<dbReference type="SUPFAM" id="SSF48264">
    <property type="entry name" value="Cytochrome P450"/>
    <property type="match status" value="1"/>
</dbReference>
<keyword evidence="7 13" id="KW-0479">Metal-binding</keyword>
<dbReference type="STRING" id="240176.A8N044"/>
<dbReference type="GO" id="GO:0004497">
    <property type="term" value="F:monooxygenase activity"/>
    <property type="evidence" value="ECO:0007669"/>
    <property type="project" value="UniProtKB-KW"/>
</dbReference>
<evidence type="ECO:0000256" key="7">
    <source>
        <dbReference type="ARBA" id="ARBA00022723"/>
    </source>
</evidence>
<comment type="similarity">
    <text evidence="4">Belongs to the cytochrome P450 family.</text>
</comment>
<evidence type="ECO:0000256" key="13">
    <source>
        <dbReference type="PIRSR" id="PIRSR602403-1"/>
    </source>
</evidence>
<dbReference type="AlphaFoldDB" id="A8N044"/>
<dbReference type="InterPro" id="IPR001128">
    <property type="entry name" value="Cyt_P450"/>
</dbReference>
<dbReference type="GO" id="GO:0016020">
    <property type="term" value="C:membrane"/>
    <property type="evidence" value="ECO:0007669"/>
    <property type="project" value="UniProtKB-SubCell"/>
</dbReference>
<dbReference type="Pfam" id="PF00067">
    <property type="entry name" value="p450"/>
    <property type="match status" value="1"/>
</dbReference>
<sequence>MDPPSLLPVILIPGLSFLTLRWFLSRRQHHSFVGIPGPPRQSWITGNLKQLFNAKGLPFHHYLTEQFGGIAKVYGFFGDEQLYIVDPRALQSIVVKDQDSFEETSVFIDTNKVIFGPGLVATTGEQHKRQRKLVNPIFSASNLKAISPVFFEIAEKLADVLEAEIKSQEEDGEDAQKGILDMSEWASRVALEMVGRSVLGYSFDPLDSAHSNPYTSAIKDMIPTLFKLAVVRQMAPFLIKLGPPWFRRKLVEWTPNSLIQKVKDMSDVMHVTAQQILEQKRQEITMLGRDEQGHSDQEKPKDIISLLLQANEKAGEGEKMDDDELTGQMTVLIFGAQDTTASSLSRILYMLSTNQEMQSQLRDEIRNAYQEASNRNADTPTRLKYDVIAALPFLDAVIRETLRLYPPVPFVRRTCIRDTVVPYTKHAGSQSESSRTQMTLRIPRGTTLFVGIAGANRLEPIWGPDAKEWKPERWFKEKATVSDVKLPGIYSGTLSFFGGGRSCVGQRFAIMELKIVLVTLLSRMKFNPTGSEIVWNLSQIISPSVRRRITTESRQGFEEAKGMPLYATIDALVSGTSQ</sequence>
<reference evidence="15 16" key="1">
    <citation type="journal article" date="2010" name="Proc. Natl. Acad. Sci. U.S.A.">
        <title>Insights into evolution of multicellular fungi from the assembled chromosomes of the mushroom Coprinopsis cinerea (Coprinus cinereus).</title>
        <authorList>
            <person name="Stajich J.E."/>
            <person name="Wilke S.K."/>
            <person name="Ahren D."/>
            <person name="Au C.H."/>
            <person name="Birren B.W."/>
            <person name="Borodovsky M."/>
            <person name="Burns C."/>
            <person name="Canback B."/>
            <person name="Casselton L.A."/>
            <person name="Cheng C.K."/>
            <person name="Deng J."/>
            <person name="Dietrich F.S."/>
            <person name="Fargo D.C."/>
            <person name="Farman M.L."/>
            <person name="Gathman A.C."/>
            <person name="Goldberg J."/>
            <person name="Guigo R."/>
            <person name="Hoegger P.J."/>
            <person name="Hooker J.B."/>
            <person name="Huggins A."/>
            <person name="James T.Y."/>
            <person name="Kamada T."/>
            <person name="Kilaru S."/>
            <person name="Kodira C."/>
            <person name="Kues U."/>
            <person name="Kupfer D."/>
            <person name="Kwan H.S."/>
            <person name="Lomsadze A."/>
            <person name="Li W."/>
            <person name="Lilly W.W."/>
            <person name="Ma L.J."/>
            <person name="Mackey A.J."/>
            <person name="Manning G."/>
            <person name="Martin F."/>
            <person name="Muraguchi H."/>
            <person name="Natvig D.O."/>
            <person name="Palmerini H."/>
            <person name="Ramesh M.A."/>
            <person name="Rehmeyer C.J."/>
            <person name="Roe B.A."/>
            <person name="Shenoy N."/>
            <person name="Stanke M."/>
            <person name="Ter-Hovhannisyan V."/>
            <person name="Tunlid A."/>
            <person name="Velagapudi R."/>
            <person name="Vision T.J."/>
            <person name="Zeng Q."/>
            <person name="Zolan M.E."/>
            <person name="Pukkila P.J."/>
        </authorList>
    </citation>
    <scope>NUCLEOTIDE SEQUENCE [LARGE SCALE GENOMIC DNA]</scope>
    <source>
        <strain evidence="16">Okayama-7 / 130 / ATCC MYA-4618 / FGSC 9003</strain>
    </source>
</reference>
<evidence type="ECO:0000256" key="8">
    <source>
        <dbReference type="ARBA" id="ARBA00022989"/>
    </source>
</evidence>
<comment type="pathway">
    <text evidence="3">Secondary metabolite biosynthesis; terpenoid biosynthesis.</text>
</comment>
<dbReference type="CDD" id="cd11069">
    <property type="entry name" value="CYP_FUM15-like"/>
    <property type="match status" value="1"/>
</dbReference>
<keyword evidence="8" id="KW-1133">Transmembrane helix</keyword>